<feature type="compositionally biased region" description="Gly residues" evidence="1">
    <location>
        <begin position="551"/>
        <end position="562"/>
    </location>
</feature>
<accession>A0A8J2XLB2</accession>
<evidence type="ECO:0000313" key="3">
    <source>
        <dbReference type="EMBL" id="GGA16692.1"/>
    </source>
</evidence>
<evidence type="ECO:0000256" key="2">
    <source>
        <dbReference type="SAM" id="Phobius"/>
    </source>
</evidence>
<keyword evidence="2" id="KW-0812">Transmembrane</keyword>
<dbReference type="RefSeq" id="WP_188550730.1">
    <property type="nucleotide sequence ID" value="NZ_BMFY01000007.1"/>
</dbReference>
<proteinExistence type="predicted"/>
<feature type="region of interest" description="Disordered" evidence="1">
    <location>
        <begin position="163"/>
        <end position="209"/>
    </location>
</feature>
<feature type="transmembrane region" description="Helical" evidence="2">
    <location>
        <begin position="573"/>
        <end position="592"/>
    </location>
</feature>
<organism evidence="3 4">
    <name type="scientific">Sediminivirga luteola</name>
    <dbReference type="NCBI Taxonomy" id="1774748"/>
    <lineage>
        <taxon>Bacteria</taxon>
        <taxon>Bacillati</taxon>
        <taxon>Actinomycetota</taxon>
        <taxon>Actinomycetes</taxon>
        <taxon>Micrococcales</taxon>
        <taxon>Brevibacteriaceae</taxon>
        <taxon>Sediminivirga</taxon>
    </lineage>
</organism>
<dbReference type="Proteomes" id="UP000616114">
    <property type="component" value="Unassembled WGS sequence"/>
</dbReference>
<name>A0A8J2XLB2_9MICO</name>
<keyword evidence="2" id="KW-1133">Transmembrane helix</keyword>
<feature type="region of interest" description="Disordered" evidence="1">
    <location>
        <begin position="546"/>
        <end position="570"/>
    </location>
</feature>
<reference evidence="3" key="2">
    <citation type="submission" date="2020-09" db="EMBL/GenBank/DDBJ databases">
        <authorList>
            <person name="Sun Q."/>
            <person name="Zhou Y."/>
        </authorList>
    </citation>
    <scope>NUCLEOTIDE SEQUENCE</scope>
    <source>
        <strain evidence="3">CGMCC 1.12785</strain>
    </source>
</reference>
<sequence length="606" mass="61385">MPAAAATAPEPAPEQTVEDTAAPEPPAGEGPAEDSEPADESGAAPSEGSGTADADPGDSTGTGATENAVAEALIENITYSVSPAQLTVEELATTGVDVFYSWDDPEAEYYFESTRFTSAGEDLTELFQSPGGHGGPGGGMNTFVADLPADWTGTVTVSQEVSTAAETGEVTTSFEVIGESTTDPTDPAEPPTDPTDPTDPGEDPSDPAERTLTIEPQTIAAEEFVDPEQGVIITAAGFTADEVVTLTVVAGPGGVEGLELQENADETGSVAFYVYGTSSTNPEAYLGEYQVSVAGAEDEANGLEPLTGTFTVSTETEEPAPAEPIEVTVEPGTLTVEQLASEGVSFTASDYPGAPYGVAFAFTAAGEDLTEAFDLVDGGGDVGPIWGTFVAELPEGFDGEITVTVQYINQDDGVVGYEGAAAFTVGTAQEPTPDPTETPAERALAVEPEVITVTDFVDPEQGVTIAATGFTEGEVVTLEVVAGPESVEGIELTDTADETGSVVFSVYGLNSAQPQVYLGEYQVRVTGADDEAAGLDPLTGSFTVVDASGEPGPGGGPGGGQPGDQLPRTGGELAGLGLGVVLLIGGAAVLLLTTRRGARETGPAAL</sequence>
<keyword evidence="4" id="KW-1185">Reference proteome</keyword>
<comment type="caution">
    <text evidence="3">The sequence shown here is derived from an EMBL/GenBank/DDBJ whole genome shotgun (WGS) entry which is preliminary data.</text>
</comment>
<evidence type="ECO:0000256" key="1">
    <source>
        <dbReference type="SAM" id="MobiDB-lite"/>
    </source>
</evidence>
<dbReference type="AlphaFoldDB" id="A0A8J2XLB2"/>
<evidence type="ECO:0008006" key="5">
    <source>
        <dbReference type="Google" id="ProtNLM"/>
    </source>
</evidence>
<dbReference type="EMBL" id="BMFY01000007">
    <property type="protein sequence ID" value="GGA16692.1"/>
    <property type="molecule type" value="Genomic_DNA"/>
</dbReference>
<gene>
    <name evidence="3" type="ORF">GCM10011333_19800</name>
</gene>
<evidence type="ECO:0000313" key="4">
    <source>
        <dbReference type="Proteomes" id="UP000616114"/>
    </source>
</evidence>
<protein>
    <recommendedName>
        <fullName evidence="5">LPXTG cell wall anchor domain-containing protein</fullName>
    </recommendedName>
</protein>
<keyword evidence="2" id="KW-0472">Membrane</keyword>
<feature type="region of interest" description="Disordered" evidence="1">
    <location>
        <begin position="1"/>
        <end position="66"/>
    </location>
</feature>
<feature type="compositionally biased region" description="Polar residues" evidence="1">
    <location>
        <begin position="163"/>
        <end position="174"/>
    </location>
</feature>
<reference evidence="3" key="1">
    <citation type="journal article" date="2014" name="Int. J. Syst. Evol. Microbiol.">
        <title>Complete genome sequence of Corynebacterium casei LMG S-19264T (=DSM 44701T), isolated from a smear-ripened cheese.</title>
        <authorList>
            <consortium name="US DOE Joint Genome Institute (JGI-PGF)"/>
            <person name="Walter F."/>
            <person name="Albersmeier A."/>
            <person name="Kalinowski J."/>
            <person name="Ruckert C."/>
        </authorList>
    </citation>
    <scope>NUCLEOTIDE SEQUENCE</scope>
    <source>
        <strain evidence="3">CGMCC 1.12785</strain>
    </source>
</reference>